<comment type="caution">
    <text evidence="2">The sequence shown here is derived from an EMBL/GenBank/DDBJ whole genome shotgun (WGS) entry which is preliminary data.</text>
</comment>
<organism evidence="2 3">
    <name type="scientific">Carpediemonas membranifera</name>
    <dbReference type="NCBI Taxonomy" id="201153"/>
    <lineage>
        <taxon>Eukaryota</taxon>
        <taxon>Metamonada</taxon>
        <taxon>Carpediemonas-like organisms</taxon>
        <taxon>Carpediemonas</taxon>
    </lineage>
</organism>
<name>A0A8J6DYC8_9EUKA</name>
<protein>
    <submittedName>
        <fullName evidence="2">Uncharacterized protein</fullName>
    </submittedName>
</protein>
<sequence>MIELPLQFQQVSFALSSSYESSIRLASVMYLSDILSSQQNMEDDRKMLDLFIEHDIASLIGRQLCIETSAPVLDAMMELIASLVLLSFDATPAITPSPSDKFIQSGGLKGVQRCMLLMDAVLSYRSVMVLRVLAQYGRPETPKTSIPVILRGADNKFISNLFRIIEQPVSLFMDSSSLRDADLEAIDSTIHEYYSHQPSDIGQAFAARRVEVAILLSLLLATDRAFRKYYRSCVKAYPTFSSHIRKIIVGTLDRLSPAHLEDGLLQSASPVPGSERDAANLMNDPVPIRALFAPYMEATPDERVEMDLRRPASAHPVTLGFLMKKLELDTANKNSPDVRGAHYLASVISMRAHEVLQGVGEERATDEATADLLARKRDLDIEQLPRLPLEGRLIAAALAYEILAHAARDARKKKTRPPVVEQQAEVRAEEHDSPEQRGDETEQEQPQLPQPAFEHRPTPRLTGTHTASPARPLAATARLTPKESKSPYPLRDPTCMRRMGSPARPQPAEARDRGPARPLLRDLVPVSVNIGDILHAETPGSVAGLDASLTTIKRKVTALQKENLIAPLNDAKARGRRPFIALAVRRLKAQASAISQLVAWLVGDEHANTKAGVRAVLAARLGPVSQTPTGVKLALTALDTLSLDADGLVDLVAVIGGWMSESDDRFVDPLTLVGRQEAAAIEAETESDVPEPQPVPVD</sequence>
<feature type="compositionally biased region" description="Basic and acidic residues" evidence="1">
    <location>
        <begin position="424"/>
        <end position="440"/>
    </location>
</feature>
<evidence type="ECO:0000313" key="2">
    <source>
        <dbReference type="EMBL" id="KAG9392004.1"/>
    </source>
</evidence>
<dbReference type="AlphaFoldDB" id="A0A8J6DYC8"/>
<accession>A0A8J6DYC8</accession>
<dbReference type="EMBL" id="JAHDYR010000040">
    <property type="protein sequence ID" value="KAG9392004.1"/>
    <property type="molecule type" value="Genomic_DNA"/>
</dbReference>
<evidence type="ECO:0000313" key="3">
    <source>
        <dbReference type="Proteomes" id="UP000717585"/>
    </source>
</evidence>
<reference evidence="2" key="1">
    <citation type="submission" date="2021-05" db="EMBL/GenBank/DDBJ databases">
        <title>A free-living protist that lacks canonical eukaryotic 1 DNA replication and segregation systems.</title>
        <authorList>
            <person name="Salas-Leiva D.E."/>
            <person name="Tromer E.C."/>
            <person name="Curtis B.A."/>
            <person name="Jerlstrom-Hultqvist J."/>
            <person name="Kolisko M."/>
            <person name="Yi Z."/>
            <person name="Salas-Leiva J.S."/>
            <person name="Gallot-Lavallee L."/>
            <person name="Kops G.J.P.L."/>
            <person name="Archibald J.M."/>
            <person name="Simpson A.G.B."/>
            <person name="Roger A.J."/>
        </authorList>
    </citation>
    <scope>NUCLEOTIDE SEQUENCE</scope>
    <source>
        <strain evidence="2">BICM</strain>
    </source>
</reference>
<keyword evidence="3" id="KW-1185">Reference proteome</keyword>
<dbReference type="Proteomes" id="UP000717585">
    <property type="component" value="Unassembled WGS sequence"/>
</dbReference>
<feature type="region of interest" description="Disordered" evidence="1">
    <location>
        <begin position="408"/>
        <end position="518"/>
    </location>
</feature>
<gene>
    <name evidence="2" type="ORF">J8273_6594</name>
</gene>
<evidence type="ECO:0000256" key="1">
    <source>
        <dbReference type="SAM" id="MobiDB-lite"/>
    </source>
</evidence>
<proteinExistence type="predicted"/>